<comment type="caution">
    <text evidence="3">The sequence shown here is derived from an EMBL/GenBank/DDBJ whole genome shotgun (WGS) entry which is preliminary data.</text>
</comment>
<dbReference type="Pfam" id="PF18164">
    <property type="entry name" value="GNAT_C"/>
    <property type="match status" value="1"/>
</dbReference>
<evidence type="ECO:0000313" key="3">
    <source>
        <dbReference type="EMBL" id="GAA1996943.1"/>
    </source>
</evidence>
<protein>
    <recommendedName>
        <fullName evidence="5">DUF5596 domain-containing protein</fullName>
    </recommendedName>
</protein>
<dbReference type="EMBL" id="BAAAPC010000009">
    <property type="protein sequence ID" value="GAA1996943.1"/>
    <property type="molecule type" value="Genomic_DNA"/>
</dbReference>
<dbReference type="InterPro" id="IPR041273">
    <property type="entry name" value="NAT_N"/>
</dbReference>
<gene>
    <name evidence="3" type="ORF">GCM10009799_24910</name>
</gene>
<evidence type="ECO:0000259" key="2">
    <source>
        <dbReference type="Pfam" id="PF18164"/>
    </source>
</evidence>
<dbReference type="InterPro" id="IPR041644">
    <property type="entry name" value="GNAT_C"/>
</dbReference>
<dbReference type="Pfam" id="PF18082">
    <property type="entry name" value="NAT_N"/>
    <property type="match status" value="1"/>
</dbReference>
<organism evidence="3 4">
    <name type="scientific">Nocardiopsis rhodophaea</name>
    <dbReference type="NCBI Taxonomy" id="280238"/>
    <lineage>
        <taxon>Bacteria</taxon>
        <taxon>Bacillati</taxon>
        <taxon>Actinomycetota</taxon>
        <taxon>Actinomycetes</taxon>
        <taxon>Streptosporangiales</taxon>
        <taxon>Nocardiopsidaceae</taxon>
        <taxon>Nocardiopsis</taxon>
    </lineage>
</organism>
<evidence type="ECO:0008006" key="5">
    <source>
        <dbReference type="Google" id="ProtNLM"/>
    </source>
</evidence>
<sequence length="341" mass="37971">MWAMDVDAVVRRFGLGEEMRGWLIEAADLPLPEGGCPLPSRSRAPEALAPFALSAQDEAELVGLWPDDAWPPELLWLVERMYARVLEDLSAGRGEWRYWPPLAGVEDARARCAPVFAFAAAVPALRAWQDRRGVPPEVAAATLRDVGRHVGHNRTMFGRVGLEVASWIALQFRGGLYELGRLQYEPARLVEQATVTWYSEEEAAGLAPELAYGAPTLRLHIPAGESLAPGPIDASLSRARGFFASCFGAEYVVATCTSWLLDSQLAEYLPAESNIMAFQRRFTLVDRSSPGDRDVFRFVFRRPDVERLEGLSPATRLERAIVAHLRAGRHWQVRTGWLRLP</sequence>
<feature type="domain" description="GNAT-like C-terminal" evidence="2">
    <location>
        <begin position="176"/>
        <end position="338"/>
    </location>
</feature>
<keyword evidence="4" id="KW-1185">Reference proteome</keyword>
<reference evidence="3 4" key="1">
    <citation type="journal article" date="2019" name="Int. J. Syst. Evol. Microbiol.">
        <title>The Global Catalogue of Microorganisms (GCM) 10K type strain sequencing project: providing services to taxonomists for standard genome sequencing and annotation.</title>
        <authorList>
            <consortium name="The Broad Institute Genomics Platform"/>
            <consortium name="The Broad Institute Genome Sequencing Center for Infectious Disease"/>
            <person name="Wu L."/>
            <person name="Ma J."/>
        </authorList>
    </citation>
    <scope>NUCLEOTIDE SEQUENCE [LARGE SCALE GENOMIC DNA]</scope>
    <source>
        <strain evidence="3 4">JCM 15313</strain>
    </source>
</reference>
<feature type="domain" description="N-acyltransferase N-terminal" evidence="1">
    <location>
        <begin position="44"/>
        <end position="174"/>
    </location>
</feature>
<evidence type="ECO:0000259" key="1">
    <source>
        <dbReference type="Pfam" id="PF18082"/>
    </source>
</evidence>
<dbReference type="Gene3D" id="3.40.630.120">
    <property type="match status" value="1"/>
</dbReference>
<proteinExistence type="predicted"/>
<dbReference type="Proteomes" id="UP001501585">
    <property type="component" value="Unassembled WGS sequence"/>
</dbReference>
<accession>A0ABN2T1X5</accession>
<evidence type="ECO:0000313" key="4">
    <source>
        <dbReference type="Proteomes" id="UP001501585"/>
    </source>
</evidence>
<name>A0ABN2T1X5_9ACTN</name>